<feature type="compositionally biased region" description="Basic residues" evidence="2">
    <location>
        <begin position="507"/>
        <end position="516"/>
    </location>
</feature>
<dbReference type="AlphaFoldDB" id="A0A9Q1QDI9"/>
<organism evidence="4 5">
    <name type="scientific">Carnegiea gigantea</name>
    <dbReference type="NCBI Taxonomy" id="171969"/>
    <lineage>
        <taxon>Eukaryota</taxon>
        <taxon>Viridiplantae</taxon>
        <taxon>Streptophyta</taxon>
        <taxon>Embryophyta</taxon>
        <taxon>Tracheophyta</taxon>
        <taxon>Spermatophyta</taxon>
        <taxon>Magnoliopsida</taxon>
        <taxon>eudicotyledons</taxon>
        <taxon>Gunneridae</taxon>
        <taxon>Pentapetalae</taxon>
        <taxon>Caryophyllales</taxon>
        <taxon>Cactineae</taxon>
        <taxon>Cactaceae</taxon>
        <taxon>Cactoideae</taxon>
        <taxon>Echinocereeae</taxon>
        <taxon>Carnegiea</taxon>
    </lineage>
</organism>
<dbReference type="PROSITE" id="PS50966">
    <property type="entry name" value="ZF_SWIM"/>
    <property type="match status" value="1"/>
</dbReference>
<proteinExistence type="predicted"/>
<feature type="compositionally biased region" description="Polar residues" evidence="2">
    <location>
        <begin position="587"/>
        <end position="609"/>
    </location>
</feature>
<protein>
    <recommendedName>
        <fullName evidence="3">SWIM-type domain-containing protein</fullName>
    </recommendedName>
</protein>
<feature type="region of interest" description="Disordered" evidence="2">
    <location>
        <begin position="1"/>
        <end position="124"/>
    </location>
</feature>
<keyword evidence="5" id="KW-1185">Reference proteome</keyword>
<feature type="domain" description="SWIM-type" evidence="3">
    <location>
        <begin position="426"/>
        <end position="458"/>
    </location>
</feature>
<feature type="compositionally biased region" description="Basic residues" evidence="2">
    <location>
        <begin position="569"/>
        <end position="585"/>
    </location>
</feature>
<dbReference type="PANTHER" id="PTHR31973">
    <property type="entry name" value="POLYPROTEIN, PUTATIVE-RELATED"/>
    <property type="match status" value="1"/>
</dbReference>
<feature type="compositionally biased region" description="Low complexity" evidence="2">
    <location>
        <begin position="38"/>
        <end position="47"/>
    </location>
</feature>
<dbReference type="OrthoDB" id="1937322at2759"/>
<evidence type="ECO:0000256" key="2">
    <source>
        <dbReference type="SAM" id="MobiDB-lite"/>
    </source>
</evidence>
<evidence type="ECO:0000313" key="5">
    <source>
        <dbReference type="Proteomes" id="UP001153076"/>
    </source>
</evidence>
<dbReference type="EMBL" id="JAKOGI010000282">
    <property type="protein sequence ID" value="KAJ8437759.1"/>
    <property type="molecule type" value="Genomic_DNA"/>
</dbReference>
<feature type="region of interest" description="Disordered" evidence="2">
    <location>
        <begin position="500"/>
        <end position="536"/>
    </location>
</feature>
<feature type="compositionally biased region" description="Polar residues" evidence="2">
    <location>
        <begin position="80"/>
        <end position="94"/>
    </location>
</feature>
<evidence type="ECO:0000259" key="3">
    <source>
        <dbReference type="PROSITE" id="PS50966"/>
    </source>
</evidence>
<feature type="region of interest" description="Disordered" evidence="2">
    <location>
        <begin position="194"/>
        <end position="223"/>
    </location>
</feature>
<name>A0A9Q1QDI9_9CARY</name>
<dbReference type="GO" id="GO:0008270">
    <property type="term" value="F:zinc ion binding"/>
    <property type="evidence" value="ECO:0007669"/>
    <property type="project" value="UniProtKB-KW"/>
</dbReference>
<comment type="caution">
    <text evidence="4">The sequence shown here is derived from an EMBL/GenBank/DDBJ whole genome shotgun (WGS) entry which is preliminary data.</text>
</comment>
<dbReference type="Pfam" id="PF04434">
    <property type="entry name" value="SWIM"/>
    <property type="match status" value="1"/>
</dbReference>
<sequence>MSKDTPHALKKPSTSGRQKLQIRRPIPKPAKDKPNASPSPSSLQPSSKQANTIPEPVNSPRRPLIRSQSSPSTKPAVPITPSSSQPSEGLSQVVLSPIKPLTRSQTSPIPVEKRQAQPSFVATGRRTKSRPLPLNLVQSQTLLYSDQDLSIVRVDLDDFHDFDVLDLGQPQIPQLDAFDSDVDENVEEQVEEYLESDSEDSDFNVDGQEESDEVSLDDESDDNEALDELDLELDTKQRMRLGHADADGSQGHVVVSKMAKVFKQGRLWSRDGSVSLKEGVWFHCSFYIAANAYSPFIHLKAMDKIKQKEPAVYQWLRDNEPLEHWARFKFDTNLKFADNTNNFMESFNNVISKLRGKPMLTMLEEIRKLVGARFDKRFQNASCWEGKVTPFVEKKLRLVEQDARNCLSVVHAGQGEFDVAEGCTNFTVKLKEHFCDCKKWHIIGLPCKHSARCILRMKGQLEDYCASWFSTDNYRKLYESIIHPISDPCTWGDTNLPTLDPPVELRKRGRPEKHNRRESASWAPVPQPEGQATRHFSGTKRCKQCKQLGHTSFTCGRPRDESGRLLEKYKKKRKTSTRPVGRPRKTLCTTGTLAGTSDPTSTATEAPPT</sequence>
<feature type="region of interest" description="Disordered" evidence="2">
    <location>
        <begin position="556"/>
        <end position="609"/>
    </location>
</feature>
<keyword evidence="1" id="KW-0863">Zinc-finger</keyword>
<dbReference type="PANTHER" id="PTHR31973:SF187">
    <property type="entry name" value="MUTATOR TRANSPOSASE MUDRA PROTEIN"/>
    <property type="match status" value="1"/>
</dbReference>
<evidence type="ECO:0000313" key="4">
    <source>
        <dbReference type="EMBL" id="KAJ8437759.1"/>
    </source>
</evidence>
<feature type="compositionally biased region" description="Basic and acidic residues" evidence="2">
    <location>
        <begin position="557"/>
        <end position="568"/>
    </location>
</feature>
<keyword evidence="1" id="KW-0862">Zinc</keyword>
<reference evidence="4" key="1">
    <citation type="submission" date="2022-04" db="EMBL/GenBank/DDBJ databases">
        <title>Carnegiea gigantea Genome sequencing and assembly v2.</title>
        <authorList>
            <person name="Copetti D."/>
            <person name="Sanderson M.J."/>
            <person name="Burquez A."/>
            <person name="Wojciechowski M.F."/>
        </authorList>
    </citation>
    <scope>NUCLEOTIDE SEQUENCE</scope>
    <source>
        <strain evidence="4">SGP5-SGP5p</strain>
        <tissue evidence="4">Aerial part</tissue>
    </source>
</reference>
<dbReference type="InterPro" id="IPR007527">
    <property type="entry name" value="Znf_SWIM"/>
</dbReference>
<evidence type="ECO:0000256" key="1">
    <source>
        <dbReference type="PROSITE-ProRule" id="PRU00325"/>
    </source>
</evidence>
<dbReference type="Proteomes" id="UP001153076">
    <property type="component" value="Unassembled WGS sequence"/>
</dbReference>
<gene>
    <name evidence="4" type="ORF">Cgig2_009474</name>
</gene>
<accession>A0A9Q1QDI9</accession>
<keyword evidence="1" id="KW-0479">Metal-binding</keyword>